<keyword evidence="3" id="KW-1003">Cell membrane</keyword>
<keyword evidence="4 7" id="KW-0812">Transmembrane</keyword>
<feature type="transmembrane region" description="Helical" evidence="7">
    <location>
        <begin position="151"/>
        <end position="169"/>
    </location>
</feature>
<evidence type="ECO:0000256" key="4">
    <source>
        <dbReference type="ARBA" id="ARBA00022692"/>
    </source>
</evidence>
<dbReference type="STRING" id="1805029.AUK42_07420"/>
<feature type="transmembrane region" description="Helical" evidence="7">
    <location>
        <begin position="82"/>
        <end position="104"/>
    </location>
</feature>
<sequence>MIELYILLVLMIVGAIVTIELKDLLSAVISIGAVGMVLSIVFLIIKAPDLAITQIVVEMLCFIILLRATLKKDLPFSTTGSWLFNTFVAAGFIAIFLFVAVKAFKDLPEFGYPIMRVANIYLKEGLVKTGASNLVSSIILDFRAYDTLGEATILFTAVIGVLTIVRRIGRKKKDEIVEEDDE</sequence>
<evidence type="ECO:0000256" key="7">
    <source>
        <dbReference type="SAM" id="Phobius"/>
    </source>
</evidence>
<dbReference type="GO" id="GO:0005886">
    <property type="term" value="C:plasma membrane"/>
    <property type="evidence" value="ECO:0007669"/>
    <property type="project" value="UniProtKB-SubCell"/>
</dbReference>
<feature type="domain" description="MrpA C-terminal/MbhE" evidence="9">
    <location>
        <begin position="116"/>
        <end position="170"/>
    </location>
</feature>
<accession>A0A1J5GE86</accession>
<comment type="subcellular location">
    <subcellularLocation>
        <location evidence="1">Cell membrane</location>
        <topology evidence="1">Multi-pass membrane protein</topology>
    </subcellularLocation>
</comment>
<accession>A0A2M7PKP6</accession>
<gene>
    <name evidence="10" type="ORF">AUK42_07420</name>
    <name evidence="11" type="ORF">COZ07_10125</name>
</gene>
<evidence type="ECO:0000313" key="11">
    <source>
        <dbReference type="EMBL" id="PIY31200.1"/>
    </source>
</evidence>
<dbReference type="Pfam" id="PF20501">
    <property type="entry name" value="MbhE"/>
    <property type="match status" value="1"/>
</dbReference>
<evidence type="ECO:0000313" key="12">
    <source>
        <dbReference type="Proteomes" id="UP000182763"/>
    </source>
</evidence>
<evidence type="ECO:0000313" key="10">
    <source>
        <dbReference type="EMBL" id="OIP66895.1"/>
    </source>
</evidence>
<keyword evidence="2" id="KW-0813">Transport</keyword>
<dbReference type="InterPro" id="IPR025383">
    <property type="entry name" value="MrpA_C/MbhD"/>
</dbReference>
<evidence type="ECO:0000256" key="5">
    <source>
        <dbReference type="ARBA" id="ARBA00022989"/>
    </source>
</evidence>
<evidence type="ECO:0000259" key="9">
    <source>
        <dbReference type="Pfam" id="PF20501"/>
    </source>
</evidence>
<dbReference type="Gene3D" id="1.20.120.1200">
    <property type="entry name" value="NADH-ubiquinone/plastoquinone oxidoreductase chain 6, subunit NuoJ"/>
    <property type="match status" value="1"/>
</dbReference>
<evidence type="ECO:0000256" key="3">
    <source>
        <dbReference type="ARBA" id="ARBA00022475"/>
    </source>
</evidence>
<evidence type="ECO:0000256" key="6">
    <source>
        <dbReference type="ARBA" id="ARBA00023136"/>
    </source>
</evidence>
<dbReference type="Pfam" id="PF13244">
    <property type="entry name" value="MbhD"/>
    <property type="match status" value="1"/>
</dbReference>
<keyword evidence="5 7" id="KW-1133">Transmembrane helix</keyword>
<dbReference type="EMBL" id="MNYY01000147">
    <property type="protein sequence ID" value="OIP66895.1"/>
    <property type="molecule type" value="Genomic_DNA"/>
</dbReference>
<organism evidence="10 12">
    <name type="scientific">Candidatus Infernicultor aquiphilus</name>
    <dbReference type="NCBI Taxonomy" id="1805029"/>
    <lineage>
        <taxon>Bacteria</taxon>
        <taxon>Pseudomonadati</taxon>
        <taxon>Atribacterota</taxon>
        <taxon>Candidatus Phoenicimicrobiia</taxon>
        <taxon>Candidatus Pheonicimicrobiales</taxon>
        <taxon>Candidatus Phoenicimicrobiaceae</taxon>
        <taxon>Candidatus Infernicultor</taxon>
    </lineage>
</organism>
<evidence type="ECO:0000256" key="2">
    <source>
        <dbReference type="ARBA" id="ARBA00022448"/>
    </source>
</evidence>
<dbReference type="EMBL" id="PFKO01000368">
    <property type="protein sequence ID" value="PIY31200.1"/>
    <property type="molecule type" value="Genomic_DNA"/>
</dbReference>
<dbReference type="InterPro" id="IPR042106">
    <property type="entry name" value="Nuo/plastoQ_OxRdtase_6_NuoJ"/>
</dbReference>
<name>A0A1J5GE86_9BACT</name>
<dbReference type="PANTHER" id="PTHR43373:SF1">
    <property type="entry name" value="NA(+)_H(+) ANTIPORTER SUBUNIT A"/>
    <property type="match status" value="1"/>
</dbReference>
<dbReference type="Proteomes" id="UP000230646">
    <property type="component" value="Unassembled WGS sequence"/>
</dbReference>
<evidence type="ECO:0000259" key="8">
    <source>
        <dbReference type="Pfam" id="PF13244"/>
    </source>
</evidence>
<protein>
    <submittedName>
        <fullName evidence="10">Uncharacterized protein</fullName>
    </submittedName>
</protein>
<feature type="transmembrane region" description="Helical" evidence="7">
    <location>
        <begin position="25"/>
        <end position="45"/>
    </location>
</feature>
<proteinExistence type="predicted"/>
<keyword evidence="6 7" id="KW-0472">Membrane</keyword>
<dbReference type="InterPro" id="IPR046806">
    <property type="entry name" value="MrpA_C/MbhE"/>
</dbReference>
<comment type="caution">
    <text evidence="10">The sequence shown here is derived from an EMBL/GenBank/DDBJ whole genome shotgun (WGS) entry which is preliminary data.</text>
</comment>
<dbReference type="InterPro" id="IPR050616">
    <property type="entry name" value="CPA3_Na-H_Antiporter_A"/>
</dbReference>
<evidence type="ECO:0000256" key="1">
    <source>
        <dbReference type="ARBA" id="ARBA00004651"/>
    </source>
</evidence>
<dbReference type="AlphaFoldDB" id="A0A1J5GE86"/>
<dbReference type="PANTHER" id="PTHR43373">
    <property type="entry name" value="NA(+)/H(+) ANTIPORTER SUBUNIT"/>
    <property type="match status" value="1"/>
</dbReference>
<reference evidence="11 13" key="2">
    <citation type="submission" date="2017-09" db="EMBL/GenBank/DDBJ databases">
        <title>Depth-based differentiation of microbial function through sediment-hosted aquifers and enrichment of novel symbionts in the deep terrestrial subsurface.</title>
        <authorList>
            <person name="Probst A.J."/>
            <person name="Ladd B."/>
            <person name="Jarett J.K."/>
            <person name="Geller-Mcgrath D.E."/>
            <person name="Sieber C.M."/>
            <person name="Emerson J.B."/>
            <person name="Anantharaman K."/>
            <person name="Thomas B.C."/>
            <person name="Malmstrom R."/>
            <person name="Stieglmeier M."/>
            <person name="Klingl A."/>
            <person name="Woyke T."/>
            <person name="Ryan C.M."/>
            <person name="Banfield J.F."/>
        </authorList>
    </citation>
    <scope>NUCLEOTIDE SEQUENCE [LARGE SCALE GENOMIC DNA]</scope>
    <source>
        <strain evidence="11">CG_4_10_14_3_um_filter_34_13</strain>
    </source>
</reference>
<reference evidence="10 12" key="1">
    <citation type="journal article" date="2016" name="Environ. Microbiol.">
        <title>Genomic resolution of a cold subsurface aquifer community provides metabolic insights for novel microbes adapted to high CO concentrations.</title>
        <authorList>
            <person name="Probst A.J."/>
            <person name="Castelle C.J."/>
            <person name="Singh A."/>
            <person name="Brown C.T."/>
            <person name="Anantharaman K."/>
            <person name="Sharon I."/>
            <person name="Hug L.A."/>
            <person name="Burstein D."/>
            <person name="Emerson J.B."/>
            <person name="Thomas B.C."/>
            <person name="Banfield J.F."/>
        </authorList>
    </citation>
    <scope>NUCLEOTIDE SEQUENCE [LARGE SCALE GENOMIC DNA]</scope>
    <source>
        <strain evidence="10">CG2_30_33_13</strain>
    </source>
</reference>
<feature type="transmembrane region" description="Helical" evidence="7">
    <location>
        <begin position="52"/>
        <end position="70"/>
    </location>
</feature>
<dbReference type="RefSeq" id="WP_406608494.1">
    <property type="nucleotide sequence ID" value="NZ_PFKO01000368.1"/>
</dbReference>
<dbReference type="Proteomes" id="UP000182763">
    <property type="component" value="Unassembled WGS sequence"/>
</dbReference>
<evidence type="ECO:0000313" key="13">
    <source>
        <dbReference type="Proteomes" id="UP000230646"/>
    </source>
</evidence>
<feature type="domain" description="MrpA C-terminal/MbhD" evidence="8">
    <location>
        <begin position="9"/>
        <end position="68"/>
    </location>
</feature>